<feature type="domain" description="DUF630" evidence="1">
    <location>
        <begin position="1"/>
        <end position="56"/>
    </location>
</feature>
<dbReference type="Proteomes" id="UP001206925">
    <property type="component" value="Unassembled WGS sequence"/>
</dbReference>
<gene>
    <name evidence="2" type="ORF">M8C21_007658</name>
</gene>
<reference evidence="2" key="1">
    <citation type="submission" date="2022-06" db="EMBL/GenBank/DDBJ databases">
        <title>Uncovering the hologenomic basis of an extraordinary plant invasion.</title>
        <authorList>
            <person name="Bieker V.C."/>
            <person name="Martin M.D."/>
            <person name="Gilbert T."/>
            <person name="Hodgins K."/>
            <person name="Battlay P."/>
            <person name="Petersen B."/>
            <person name="Wilson J."/>
        </authorList>
    </citation>
    <scope>NUCLEOTIDE SEQUENCE</scope>
    <source>
        <strain evidence="2">AA19_3_7</strain>
        <tissue evidence="2">Leaf</tissue>
    </source>
</reference>
<dbReference type="PANTHER" id="PTHR21450:SF6">
    <property type="entry name" value="EXPRESSED PROTEIN"/>
    <property type="match status" value="1"/>
</dbReference>
<dbReference type="AlphaFoldDB" id="A0AAD5CJI4"/>
<accession>A0AAD5CJI4</accession>
<evidence type="ECO:0000259" key="1">
    <source>
        <dbReference type="Pfam" id="PF04783"/>
    </source>
</evidence>
<dbReference type="InterPro" id="IPR006868">
    <property type="entry name" value="DUF630"/>
</dbReference>
<evidence type="ECO:0000313" key="2">
    <source>
        <dbReference type="EMBL" id="KAI7741696.1"/>
    </source>
</evidence>
<sequence length="83" mass="9065">MGATNSKGEEDKALQVCRERKKYVGKALDGRCSLAATHFTYIESLTIIGGALRRPAQHMVEDLFWQSLGFSSIGGSLEAEFGK</sequence>
<organism evidence="2 3">
    <name type="scientific">Ambrosia artemisiifolia</name>
    <name type="common">Common ragweed</name>
    <dbReference type="NCBI Taxonomy" id="4212"/>
    <lineage>
        <taxon>Eukaryota</taxon>
        <taxon>Viridiplantae</taxon>
        <taxon>Streptophyta</taxon>
        <taxon>Embryophyta</taxon>
        <taxon>Tracheophyta</taxon>
        <taxon>Spermatophyta</taxon>
        <taxon>Magnoliopsida</taxon>
        <taxon>eudicotyledons</taxon>
        <taxon>Gunneridae</taxon>
        <taxon>Pentapetalae</taxon>
        <taxon>asterids</taxon>
        <taxon>campanulids</taxon>
        <taxon>Asterales</taxon>
        <taxon>Asteraceae</taxon>
        <taxon>Asteroideae</taxon>
        <taxon>Heliantheae alliance</taxon>
        <taxon>Heliantheae</taxon>
        <taxon>Ambrosia</taxon>
    </lineage>
</organism>
<keyword evidence="3" id="KW-1185">Reference proteome</keyword>
<evidence type="ECO:0000313" key="3">
    <source>
        <dbReference type="Proteomes" id="UP001206925"/>
    </source>
</evidence>
<dbReference type="EMBL" id="JAMZMK010008146">
    <property type="protein sequence ID" value="KAI7741696.1"/>
    <property type="molecule type" value="Genomic_DNA"/>
</dbReference>
<dbReference type="Pfam" id="PF04783">
    <property type="entry name" value="DUF630"/>
    <property type="match status" value="1"/>
</dbReference>
<name>A0AAD5CJI4_AMBAR</name>
<comment type="caution">
    <text evidence="2">The sequence shown here is derived from an EMBL/GenBank/DDBJ whole genome shotgun (WGS) entry which is preliminary data.</text>
</comment>
<dbReference type="PANTHER" id="PTHR21450">
    <property type="entry name" value="PROTEIN ALTERED PHOSPHATE STARVATION RESPONSE 1"/>
    <property type="match status" value="1"/>
</dbReference>
<proteinExistence type="predicted"/>
<protein>
    <recommendedName>
        <fullName evidence="1">DUF630 domain-containing protein</fullName>
    </recommendedName>
</protein>